<evidence type="ECO:0000313" key="2">
    <source>
        <dbReference type="EMBL" id="CBH95125.1"/>
    </source>
</evidence>
<proteinExistence type="predicted"/>
<gene>
    <name evidence="2" type="ORF">CARN2_0512</name>
</gene>
<dbReference type="EMBL" id="CABM01000001">
    <property type="protein sequence ID" value="CBH95125.1"/>
    <property type="molecule type" value="Genomic_DNA"/>
</dbReference>
<dbReference type="NCBIfam" id="TIGR00199">
    <property type="entry name" value="PncC_domain"/>
    <property type="match status" value="1"/>
</dbReference>
<dbReference type="InterPro" id="IPR036653">
    <property type="entry name" value="CinA-like_C"/>
</dbReference>
<dbReference type="SUPFAM" id="SSF142433">
    <property type="entry name" value="CinA-like"/>
    <property type="match status" value="1"/>
</dbReference>
<dbReference type="AlphaFoldDB" id="E6PJK5"/>
<dbReference type="InterPro" id="IPR008136">
    <property type="entry name" value="CinA_C"/>
</dbReference>
<feature type="domain" description="CinA C-terminal" evidence="1">
    <location>
        <begin position="21"/>
        <end position="172"/>
    </location>
</feature>
<dbReference type="Gene3D" id="3.90.950.20">
    <property type="entry name" value="CinA-like"/>
    <property type="match status" value="1"/>
</dbReference>
<organism evidence="2">
    <name type="scientific">mine drainage metagenome</name>
    <dbReference type="NCBI Taxonomy" id="410659"/>
    <lineage>
        <taxon>unclassified sequences</taxon>
        <taxon>metagenomes</taxon>
        <taxon>ecological metagenomes</taxon>
    </lineage>
</organism>
<evidence type="ECO:0000259" key="1">
    <source>
        <dbReference type="Pfam" id="PF02464"/>
    </source>
</evidence>
<name>E6PJK5_9ZZZZ</name>
<accession>E6PJK5</accession>
<reference evidence="2" key="1">
    <citation type="submission" date="2009-10" db="EMBL/GenBank/DDBJ databases">
        <title>Diversity of trophic interactions inside an arsenic-rich microbial ecosystem.</title>
        <authorList>
            <person name="Bertin P.N."/>
            <person name="Heinrich-Salmeron A."/>
            <person name="Pelletier E."/>
            <person name="Goulhen-Chollet F."/>
            <person name="Arsene-Ploetze F."/>
            <person name="Gallien S."/>
            <person name="Calteau A."/>
            <person name="Vallenet D."/>
            <person name="Casiot C."/>
            <person name="Chane-Woon-Ming B."/>
            <person name="Giloteaux L."/>
            <person name="Barakat M."/>
            <person name="Bonnefoy V."/>
            <person name="Bruneel O."/>
            <person name="Chandler M."/>
            <person name="Cleiss J."/>
            <person name="Duran R."/>
            <person name="Elbaz-Poulichet F."/>
            <person name="Fonknechten N."/>
            <person name="Lauga B."/>
            <person name="Mornico D."/>
            <person name="Ortet P."/>
            <person name="Schaeffer C."/>
            <person name="Siguier P."/>
            <person name="Alexander Thil Smith A."/>
            <person name="Van Dorsselaer A."/>
            <person name="Weissenbach J."/>
            <person name="Medigue C."/>
            <person name="Le Paslier D."/>
        </authorList>
    </citation>
    <scope>NUCLEOTIDE SEQUENCE</scope>
</reference>
<comment type="caution">
    <text evidence="2">The sequence shown here is derived from an EMBL/GenBank/DDBJ whole genome shotgun (WGS) entry which is preliminary data.</text>
</comment>
<protein>
    <submittedName>
        <fullName evidence="2">17.2 kDa protein 1 in recA 5'region</fullName>
    </submittedName>
</protein>
<dbReference type="Pfam" id="PF02464">
    <property type="entry name" value="CinA"/>
    <property type="match status" value="1"/>
</dbReference>
<sequence>MAHEAQAPWRDVLDAALALRAPLLDRGWMLGCAESCTGGLVAAAVTSFAGSSDWFERGIVTYSNRAKTELLGVPEALLATHGAVSREVALAMARGVLAHAPVQAALSITGIAGPSGGTPDKPVGLVWFGWAWLDKEQPDSLRAEAQSIIWPGDREAVRLASARYALEGLRRRLLGAARDA</sequence>